<feature type="transmembrane region" description="Helical" evidence="7">
    <location>
        <begin position="21"/>
        <end position="40"/>
    </location>
</feature>
<dbReference type="InterPro" id="IPR052031">
    <property type="entry name" value="Membrane_Transporter-Flippase"/>
</dbReference>
<dbReference type="CDD" id="cd13149">
    <property type="entry name" value="MATE_like_2"/>
    <property type="match status" value="1"/>
</dbReference>
<dbReference type="Proteomes" id="UP000248857">
    <property type="component" value="Unassembled WGS sequence"/>
</dbReference>
<dbReference type="NCBIfam" id="TIGR00797">
    <property type="entry name" value="matE"/>
    <property type="match status" value="1"/>
</dbReference>
<feature type="transmembrane region" description="Helical" evidence="7">
    <location>
        <begin position="351"/>
        <end position="374"/>
    </location>
</feature>
<sequence>MQRKLTEGSVGSQLIKLTLPMVWGVFALIAFNLVDTYFVGQLGTAQLAAMSFTFPVVLTLGSLAMGLGVGASSVIARAIGEGDMSRVQRFTTNSLTLAVTAVVLFVTVGLLTIEPLFQLLGAGPEVMPFIQDYMQIWYFGMVFLVVPMVGNSAIRASGNTLTPSLIMTLAAAVNIILDPLLITGALGFPRLELQGAAIATVISRATTLVAALLVLRFKENMLSMKLPGLEETLYCWKDILTVGLPAAAASMITPISIGVITSLLAVHGQAAVAGFGVASRMESFALIAVMALSASMGPFVGQNWGAQQIDRVRLALRQSFLFCLGWGVLVAVGLGLGAQALAGLFNKDPDVIAVAAQYLWLVPISYGAAGIIQVSSSAFNAMGKPIPSIIMTITRMFVLYLPLAYVGSKISGPTGIFAAALVSNVVVGVGAYAWNRRACRQQPAVELTKSEGLSP</sequence>
<evidence type="ECO:0000256" key="2">
    <source>
        <dbReference type="ARBA" id="ARBA00022448"/>
    </source>
</evidence>
<evidence type="ECO:0000256" key="7">
    <source>
        <dbReference type="SAM" id="Phobius"/>
    </source>
</evidence>
<gene>
    <name evidence="8" type="primary">mepA_1</name>
    <name evidence="8" type="ORF">C1752_01802</name>
</gene>
<comment type="caution">
    <text evidence="8">The sequence shown here is derived from an EMBL/GenBank/DDBJ whole genome shotgun (WGS) entry which is preliminary data.</text>
</comment>
<dbReference type="PANTHER" id="PTHR43549:SF3">
    <property type="entry name" value="MULTIDRUG RESISTANCE PROTEIN YPNP-RELATED"/>
    <property type="match status" value="1"/>
</dbReference>
<feature type="transmembrane region" description="Helical" evidence="7">
    <location>
        <begin position="52"/>
        <end position="75"/>
    </location>
</feature>
<keyword evidence="4 7" id="KW-0812">Transmembrane</keyword>
<feature type="transmembrane region" description="Helical" evidence="7">
    <location>
        <begin position="194"/>
        <end position="215"/>
    </location>
</feature>
<feature type="transmembrane region" description="Helical" evidence="7">
    <location>
        <begin position="95"/>
        <end position="116"/>
    </location>
</feature>
<comment type="subcellular location">
    <subcellularLocation>
        <location evidence="1">Cell membrane</location>
        <topology evidence="1">Multi-pass membrane protein</topology>
    </subcellularLocation>
</comment>
<evidence type="ECO:0000313" key="8">
    <source>
        <dbReference type="EMBL" id="PZD73755.1"/>
    </source>
</evidence>
<dbReference type="EMBL" id="PQWO01000004">
    <property type="protein sequence ID" value="PZD73755.1"/>
    <property type="molecule type" value="Genomic_DNA"/>
</dbReference>
<keyword evidence="9" id="KW-1185">Reference proteome</keyword>
<dbReference type="GO" id="GO:0042910">
    <property type="term" value="F:xenobiotic transmembrane transporter activity"/>
    <property type="evidence" value="ECO:0007669"/>
    <property type="project" value="InterPro"/>
</dbReference>
<feature type="transmembrane region" description="Helical" evidence="7">
    <location>
        <begin position="136"/>
        <end position="154"/>
    </location>
</feature>
<evidence type="ECO:0000256" key="5">
    <source>
        <dbReference type="ARBA" id="ARBA00022989"/>
    </source>
</evidence>
<evidence type="ECO:0000256" key="3">
    <source>
        <dbReference type="ARBA" id="ARBA00022475"/>
    </source>
</evidence>
<proteinExistence type="predicted"/>
<dbReference type="InterPro" id="IPR048279">
    <property type="entry name" value="MdtK-like"/>
</dbReference>
<feature type="transmembrane region" description="Helical" evidence="7">
    <location>
        <begin position="320"/>
        <end position="345"/>
    </location>
</feature>
<feature type="transmembrane region" description="Helical" evidence="7">
    <location>
        <begin position="414"/>
        <end position="434"/>
    </location>
</feature>
<evidence type="ECO:0000256" key="1">
    <source>
        <dbReference type="ARBA" id="ARBA00004651"/>
    </source>
</evidence>
<dbReference type="PANTHER" id="PTHR43549">
    <property type="entry name" value="MULTIDRUG RESISTANCE PROTEIN YPNP-RELATED"/>
    <property type="match status" value="1"/>
</dbReference>
<keyword evidence="2" id="KW-0813">Transport</keyword>
<evidence type="ECO:0000256" key="6">
    <source>
        <dbReference type="ARBA" id="ARBA00023136"/>
    </source>
</evidence>
<dbReference type="GO" id="GO:0015297">
    <property type="term" value="F:antiporter activity"/>
    <property type="evidence" value="ECO:0007669"/>
    <property type="project" value="InterPro"/>
</dbReference>
<dbReference type="RefSeq" id="WP_110985750.1">
    <property type="nucleotide sequence ID" value="NZ_CAWNWM010000004.1"/>
</dbReference>
<dbReference type="InterPro" id="IPR002528">
    <property type="entry name" value="MATE_fam"/>
</dbReference>
<reference evidence="8 9" key="1">
    <citation type="journal article" date="2018" name="Sci. Rep.">
        <title>A novel species of the marine cyanobacterium Acaryochloris with a unique pigment content and lifestyle.</title>
        <authorList>
            <person name="Partensky F."/>
            <person name="Six C."/>
            <person name="Ratin M."/>
            <person name="Garczarek L."/>
            <person name="Vaulot D."/>
            <person name="Probert I."/>
            <person name="Calteau A."/>
            <person name="Gourvil P."/>
            <person name="Marie D."/>
            <person name="Grebert T."/>
            <person name="Bouchier C."/>
            <person name="Le Panse S."/>
            <person name="Gachenot M."/>
            <person name="Rodriguez F."/>
            <person name="Garrido J.L."/>
        </authorList>
    </citation>
    <scope>NUCLEOTIDE SEQUENCE [LARGE SCALE GENOMIC DNA]</scope>
    <source>
        <strain evidence="8 9">RCC1774</strain>
    </source>
</reference>
<dbReference type="PIRSF" id="PIRSF006603">
    <property type="entry name" value="DinF"/>
    <property type="match status" value="1"/>
</dbReference>
<feature type="transmembrane region" description="Helical" evidence="7">
    <location>
        <begin position="386"/>
        <end position="408"/>
    </location>
</feature>
<evidence type="ECO:0000313" key="9">
    <source>
        <dbReference type="Proteomes" id="UP000248857"/>
    </source>
</evidence>
<accession>A0A2W1JQV7</accession>
<organism evidence="8 9">
    <name type="scientific">Acaryochloris thomasi RCC1774</name>
    <dbReference type="NCBI Taxonomy" id="1764569"/>
    <lineage>
        <taxon>Bacteria</taxon>
        <taxon>Bacillati</taxon>
        <taxon>Cyanobacteriota</taxon>
        <taxon>Cyanophyceae</taxon>
        <taxon>Acaryochloridales</taxon>
        <taxon>Acaryochloridaceae</taxon>
        <taxon>Acaryochloris</taxon>
        <taxon>Acaryochloris thomasi</taxon>
    </lineage>
</organism>
<evidence type="ECO:0000256" key="4">
    <source>
        <dbReference type="ARBA" id="ARBA00022692"/>
    </source>
</evidence>
<keyword evidence="6 7" id="KW-0472">Membrane</keyword>
<dbReference type="GO" id="GO:0005886">
    <property type="term" value="C:plasma membrane"/>
    <property type="evidence" value="ECO:0007669"/>
    <property type="project" value="UniProtKB-SubCell"/>
</dbReference>
<keyword evidence="3" id="KW-1003">Cell membrane</keyword>
<dbReference type="Pfam" id="PF01554">
    <property type="entry name" value="MatE"/>
    <property type="match status" value="2"/>
</dbReference>
<protein>
    <submittedName>
        <fullName evidence="8">Multidrug export protein MepA</fullName>
    </submittedName>
</protein>
<name>A0A2W1JQV7_9CYAN</name>
<feature type="transmembrane region" description="Helical" evidence="7">
    <location>
        <begin position="283"/>
        <end position="300"/>
    </location>
</feature>
<dbReference type="AlphaFoldDB" id="A0A2W1JQV7"/>
<feature type="transmembrane region" description="Helical" evidence="7">
    <location>
        <begin position="166"/>
        <end position="188"/>
    </location>
</feature>
<keyword evidence="5 7" id="KW-1133">Transmembrane helix</keyword>
<dbReference type="OrthoDB" id="9776324at2"/>